<reference evidence="3 4" key="1">
    <citation type="journal article" date="2013" name="Int. J. Syst. Evol. Microbiol.">
        <title>Marinoscillum luteum sp. nov., isolated from marine sediment.</title>
        <authorList>
            <person name="Cha I.T."/>
            <person name="Park S.J."/>
            <person name="Kim S.J."/>
            <person name="Kim J.G."/>
            <person name="Jung M.Y."/>
            <person name="Shin K.S."/>
            <person name="Kwon K.K."/>
            <person name="Yang S.H."/>
            <person name="Seo Y.S."/>
            <person name="Rhee S.K."/>
        </authorList>
    </citation>
    <scope>NUCLEOTIDE SEQUENCE [LARGE SCALE GENOMIC DNA]</scope>
    <source>
        <strain evidence="3 4">KCTC 23939</strain>
    </source>
</reference>
<evidence type="ECO:0000313" key="4">
    <source>
        <dbReference type="Proteomes" id="UP001610063"/>
    </source>
</evidence>
<dbReference type="InterPro" id="IPR006121">
    <property type="entry name" value="HMA_dom"/>
</dbReference>
<sequence>MRQMIIAAILVSGFTLMNVTAKAQSKNDVDTVNVTNRIELEVKGMSCQAGCANGIDNMLKQQKGVVKSKTTYDTESSVIWYNKELISQKEIENLIKDRGFKVKVKTEDQEEDL</sequence>
<dbReference type="SUPFAM" id="SSF55008">
    <property type="entry name" value="HMA, heavy metal-associated domain"/>
    <property type="match status" value="1"/>
</dbReference>
<feature type="domain" description="HMA" evidence="2">
    <location>
        <begin position="36"/>
        <end position="103"/>
    </location>
</feature>
<dbReference type="RefSeq" id="WP_395416909.1">
    <property type="nucleotide sequence ID" value="NZ_JBIPKE010000015.1"/>
</dbReference>
<dbReference type="CDD" id="cd00371">
    <property type="entry name" value="HMA"/>
    <property type="match status" value="1"/>
</dbReference>
<dbReference type="Proteomes" id="UP001610063">
    <property type="component" value="Unassembled WGS sequence"/>
</dbReference>
<dbReference type="InterPro" id="IPR036163">
    <property type="entry name" value="HMA_dom_sf"/>
</dbReference>
<evidence type="ECO:0000256" key="1">
    <source>
        <dbReference type="SAM" id="SignalP"/>
    </source>
</evidence>
<dbReference type="EMBL" id="JBIPKE010000015">
    <property type="protein sequence ID" value="MFH6983332.1"/>
    <property type="molecule type" value="Genomic_DNA"/>
</dbReference>
<comment type="caution">
    <text evidence="3">The sequence shown here is derived from an EMBL/GenBank/DDBJ whole genome shotgun (WGS) entry which is preliminary data.</text>
</comment>
<keyword evidence="1" id="KW-0732">Signal</keyword>
<proteinExistence type="predicted"/>
<evidence type="ECO:0000313" key="3">
    <source>
        <dbReference type="EMBL" id="MFH6983332.1"/>
    </source>
</evidence>
<feature type="chain" id="PRO_5045538015" evidence="1">
    <location>
        <begin position="24"/>
        <end position="113"/>
    </location>
</feature>
<evidence type="ECO:0000259" key="2">
    <source>
        <dbReference type="PROSITE" id="PS50846"/>
    </source>
</evidence>
<accession>A0ABW7N7F4</accession>
<feature type="signal peptide" evidence="1">
    <location>
        <begin position="1"/>
        <end position="23"/>
    </location>
</feature>
<organism evidence="3 4">
    <name type="scientific">Marinoscillum luteum</name>
    <dbReference type="NCBI Taxonomy" id="861051"/>
    <lineage>
        <taxon>Bacteria</taxon>
        <taxon>Pseudomonadati</taxon>
        <taxon>Bacteroidota</taxon>
        <taxon>Cytophagia</taxon>
        <taxon>Cytophagales</taxon>
        <taxon>Reichenbachiellaceae</taxon>
        <taxon>Marinoscillum</taxon>
    </lineage>
</organism>
<keyword evidence="4" id="KW-1185">Reference proteome</keyword>
<dbReference type="Gene3D" id="3.30.70.100">
    <property type="match status" value="1"/>
</dbReference>
<protein>
    <submittedName>
        <fullName evidence="3">Heavy-metal-associated domain-containing protein</fullName>
    </submittedName>
</protein>
<name>A0ABW7N7F4_9BACT</name>
<dbReference type="PROSITE" id="PS50846">
    <property type="entry name" value="HMA_2"/>
    <property type="match status" value="1"/>
</dbReference>
<gene>
    <name evidence="3" type="ORF">ACHKAR_07785</name>
</gene>